<dbReference type="SMART" id="SM00490">
    <property type="entry name" value="HELICc"/>
    <property type="match status" value="1"/>
</dbReference>
<protein>
    <recommendedName>
        <fullName evidence="7">ATP-dependent RNA helicase</fullName>
        <ecNumber evidence="7">3.6.4.13</ecNumber>
    </recommendedName>
</protein>
<sequence length="583" mass="65686">MIEELDSETGEVRALHSLLDQPSSGSEIIPKLTSGACPEDESPPTSRIYGLVLLPTRELAIQVCRHLRILAEFIKPQVRIEAVVGGMSIQKQVRLLRRHPDIIVATPGRLWEFIQKEDPFVCTLRSMNILVVDEADRLVEKNHFEELHKLCQWLQSENSTDLDTNTTKKRKSRQTLVFSATLTFVHRGALKPGTGARKRKHQAVVRNEMTRDLKLGALRDLLGLSKRAKVFDLSTPDGLLVDQNSSSSVQDGGLAAPEGLSEVRLLCPDQPSKDARLFWFLAFGRFVPTDHQSTAETHRCLIFLNSKSGARRLAGVMRQLTLCEAFSVNGYPPPRYVNTLHAGMVQKQRLRALERFQADPNGVLISSDVASRGLDLAVMDGSESSDGVTWVVQFQVPPTAELYIHRRGRTARAHRTGTSLLFLCPDEVSQWRRIAASLKRVDSDLPDLAYQPSDVQLSACVQILDLAKRLDLTEHTANRRRATDSWFVQAAKKADIILDSDFEADDDLDEPPRKKQRNDQNKHRKKNRDSEQLRFQLKQLVAGCRKLFADKSRYQPSDVKSFTVGLRKKLKLLSRQSAEKKSP</sequence>
<dbReference type="InterPro" id="IPR001650">
    <property type="entry name" value="Helicase_C-like"/>
</dbReference>
<dbReference type="PROSITE" id="PS00039">
    <property type="entry name" value="DEAD_ATP_HELICASE"/>
    <property type="match status" value="1"/>
</dbReference>
<evidence type="ECO:0000259" key="10">
    <source>
        <dbReference type="PROSITE" id="PS51194"/>
    </source>
</evidence>
<dbReference type="SMART" id="SM00487">
    <property type="entry name" value="DEXDc"/>
    <property type="match status" value="1"/>
</dbReference>
<feature type="domain" description="Helicase C-terminal" evidence="10">
    <location>
        <begin position="279"/>
        <end position="456"/>
    </location>
</feature>
<comment type="similarity">
    <text evidence="6">Belongs to the DEAD box helicase family.</text>
</comment>
<comment type="domain">
    <text evidence="7">The Q motif is unique to and characteristic of the DEAD box family of RNA helicases and controls ATP binding and hydrolysis.</text>
</comment>
<evidence type="ECO:0000259" key="9">
    <source>
        <dbReference type="PROSITE" id="PS51192"/>
    </source>
</evidence>
<dbReference type="PANTHER" id="PTHR24031">
    <property type="entry name" value="RNA HELICASE"/>
    <property type="match status" value="1"/>
</dbReference>
<evidence type="ECO:0000256" key="2">
    <source>
        <dbReference type="ARBA" id="ARBA00022801"/>
    </source>
</evidence>
<comment type="function">
    <text evidence="7">RNA helicase.</text>
</comment>
<dbReference type="InterPro" id="IPR027417">
    <property type="entry name" value="P-loop_NTPase"/>
</dbReference>
<name>A0AAV2TBH9_CALDB</name>
<evidence type="ECO:0000256" key="4">
    <source>
        <dbReference type="ARBA" id="ARBA00022840"/>
    </source>
</evidence>
<comment type="caution">
    <text evidence="11">The sequence shown here is derived from an EMBL/GenBank/DDBJ whole genome shotgun (WGS) entry which is preliminary data.</text>
</comment>
<dbReference type="GO" id="GO:0016787">
    <property type="term" value="F:hydrolase activity"/>
    <property type="evidence" value="ECO:0007669"/>
    <property type="project" value="UniProtKB-KW"/>
</dbReference>
<feature type="region of interest" description="Disordered" evidence="8">
    <location>
        <begin position="504"/>
        <end position="531"/>
    </location>
</feature>
<organism evidence="11 12">
    <name type="scientific">Calicophoron daubneyi</name>
    <name type="common">Rumen fluke</name>
    <name type="synonym">Paramphistomum daubneyi</name>
    <dbReference type="NCBI Taxonomy" id="300641"/>
    <lineage>
        <taxon>Eukaryota</taxon>
        <taxon>Metazoa</taxon>
        <taxon>Spiralia</taxon>
        <taxon>Lophotrochozoa</taxon>
        <taxon>Platyhelminthes</taxon>
        <taxon>Trematoda</taxon>
        <taxon>Digenea</taxon>
        <taxon>Plagiorchiida</taxon>
        <taxon>Pronocephalata</taxon>
        <taxon>Paramphistomoidea</taxon>
        <taxon>Paramphistomidae</taxon>
        <taxon>Calicophoron</taxon>
    </lineage>
</organism>
<dbReference type="InterPro" id="IPR014001">
    <property type="entry name" value="Helicase_ATP-bd"/>
</dbReference>
<feature type="domain" description="Helicase ATP-binding" evidence="9">
    <location>
        <begin position="51"/>
        <end position="200"/>
    </location>
</feature>
<dbReference type="GO" id="GO:0003723">
    <property type="term" value="F:RNA binding"/>
    <property type="evidence" value="ECO:0007669"/>
    <property type="project" value="UniProtKB-UniRule"/>
</dbReference>
<dbReference type="Gene3D" id="3.40.50.300">
    <property type="entry name" value="P-loop containing nucleotide triphosphate hydrolases"/>
    <property type="match status" value="2"/>
</dbReference>
<feature type="compositionally biased region" description="Basic and acidic residues" evidence="8">
    <location>
        <begin position="510"/>
        <end position="521"/>
    </location>
</feature>
<dbReference type="Pfam" id="PF00270">
    <property type="entry name" value="DEAD"/>
    <property type="match status" value="1"/>
</dbReference>
<proteinExistence type="inferred from homology"/>
<dbReference type="GO" id="GO:0003724">
    <property type="term" value="F:RNA helicase activity"/>
    <property type="evidence" value="ECO:0007669"/>
    <property type="project" value="UniProtKB-EC"/>
</dbReference>
<dbReference type="Pfam" id="PF00271">
    <property type="entry name" value="Helicase_C"/>
    <property type="match status" value="1"/>
</dbReference>
<evidence type="ECO:0000256" key="8">
    <source>
        <dbReference type="SAM" id="MobiDB-lite"/>
    </source>
</evidence>
<keyword evidence="1 6" id="KW-0547">Nucleotide-binding</keyword>
<accession>A0AAV2TBH9</accession>
<evidence type="ECO:0000313" key="12">
    <source>
        <dbReference type="Proteomes" id="UP001497525"/>
    </source>
</evidence>
<keyword evidence="4 6" id="KW-0067">ATP-binding</keyword>
<keyword evidence="5 7" id="KW-0694">RNA-binding</keyword>
<dbReference type="PROSITE" id="PS51194">
    <property type="entry name" value="HELICASE_CTER"/>
    <property type="match status" value="1"/>
</dbReference>
<dbReference type="SUPFAM" id="SSF52540">
    <property type="entry name" value="P-loop containing nucleoside triphosphate hydrolases"/>
    <property type="match status" value="1"/>
</dbReference>
<reference evidence="11" key="1">
    <citation type="submission" date="2024-06" db="EMBL/GenBank/DDBJ databases">
        <authorList>
            <person name="Liu X."/>
            <person name="Lenzi L."/>
            <person name="Haldenby T S."/>
            <person name="Uol C."/>
        </authorList>
    </citation>
    <scope>NUCLEOTIDE SEQUENCE</scope>
</reference>
<dbReference type="EMBL" id="CAXLJL010000201">
    <property type="protein sequence ID" value="CAL5134439.1"/>
    <property type="molecule type" value="Genomic_DNA"/>
</dbReference>
<evidence type="ECO:0000256" key="7">
    <source>
        <dbReference type="RuleBase" id="RU365068"/>
    </source>
</evidence>
<gene>
    <name evidence="11" type="ORF">CDAUBV1_LOCUS7818</name>
</gene>
<evidence type="ECO:0000256" key="6">
    <source>
        <dbReference type="RuleBase" id="RU000492"/>
    </source>
</evidence>
<dbReference type="PROSITE" id="PS51192">
    <property type="entry name" value="HELICASE_ATP_BIND_1"/>
    <property type="match status" value="1"/>
</dbReference>
<dbReference type="EC" id="3.6.4.13" evidence="7"/>
<keyword evidence="2 6" id="KW-0378">Hydrolase</keyword>
<dbReference type="InterPro" id="IPR011545">
    <property type="entry name" value="DEAD/DEAH_box_helicase_dom"/>
</dbReference>
<dbReference type="InterPro" id="IPR000629">
    <property type="entry name" value="RNA-helicase_DEAD-box_CS"/>
</dbReference>
<evidence type="ECO:0000256" key="1">
    <source>
        <dbReference type="ARBA" id="ARBA00022741"/>
    </source>
</evidence>
<dbReference type="CDD" id="cd18787">
    <property type="entry name" value="SF2_C_DEAD"/>
    <property type="match status" value="1"/>
</dbReference>
<dbReference type="GO" id="GO:0005524">
    <property type="term" value="F:ATP binding"/>
    <property type="evidence" value="ECO:0007669"/>
    <property type="project" value="UniProtKB-UniRule"/>
</dbReference>
<evidence type="ECO:0000313" key="11">
    <source>
        <dbReference type="EMBL" id="CAL5134439.1"/>
    </source>
</evidence>
<keyword evidence="3 6" id="KW-0347">Helicase</keyword>
<comment type="catalytic activity">
    <reaction evidence="7">
        <text>ATP + H2O = ADP + phosphate + H(+)</text>
        <dbReference type="Rhea" id="RHEA:13065"/>
        <dbReference type="ChEBI" id="CHEBI:15377"/>
        <dbReference type="ChEBI" id="CHEBI:15378"/>
        <dbReference type="ChEBI" id="CHEBI:30616"/>
        <dbReference type="ChEBI" id="CHEBI:43474"/>
        <dbReference type="ChEBI" id="CHEBI:456216"/>
        <dbReference type="EC" id="3.6.4.13"/>
    </reaction>
</comment>
<dbReference type="Proteomes" id="UP001497525">
    <property type="component" value="Unassembled WGS sequence"/>
</dbReference>
<dbReference type="AlphaFoldDB" id="A0AAV2TBH9"/>
<evidence type="ECO:0000256" key="5">
    <source>
        <dbReference type="ARBA" id="ARBA00022884"/>
    </source>
</evidence>
<evidence type="ECO:0000256" key="3">
    <source>
        <dbReference type="ARBA" id="ARBA00022806"/>
    </source>
</evidence>